<dbReference type="PANTHER" id="PTHR32196">
    <property type="entry name" value="ABC TRANSPORTER PERMEASE PROTEIN YPHD-RELATED-RELATED"/>
    <property type="match status" value="1"/>
</dbReference>
<evidence type="ECO:0000256" key="7">
    <source>
        <dbReference type="ARBA" id="ARBA00022989"/>
    </source>
</evidence>
<feature type="transmembrane region" description="Helical" evidence="11">
    <location>
        <begin position="163"/>
        <end position="182"/>
    </location>
</feature>
<keyword evidence="8 11" id="KW-0472">Membrane</keyword>
<proteinExistence type="predicted"/>
<dbReference type="Pfam" id="PF02653">
    <property type="entry name" value="BPD_transp_2"/>
    <property type="match status" value="1"/>
</dbReference>
<feature type="transmembrane region" description="Helical" evidence="11">
    <location>
        <begin position="71"/>
        <end position="89"/>
    </location>
</feature>
<evidence type="ECO:0000256" key="6">
    <source>
        <dbReference type="ARBA" id="ARBA00022692"/>
    </source>
</evidence>
<keyword evidence="7 11" id="KW-1133">Transmembrane helix</keyword>
<name>A0A1I1PZG6_9RHOB</name>
<dbReference type="RefSeq" id="WP_093454609.1">
    <property type="nucleotide sequence ID" value="NZ_FNZG01000005.1"/>
</dbReference>
<evidence type="ECO:0000256" key="1">
    <source>
        <dbReference type="ARBA" id="ARBA00004651"/>
    </source>
</evidence>
<evidence type="ECO:0000256" key="9">
    <source>
        <dbReference type="ARBA" id="ARBA00025439"/>
    </source>
</evidence>
<protein>
    <recommendedName>
        <fullName evidence="10">Autoinducer 2 import system permease protein LsrD</fullName>
    </recommendedName>
</protein>
<dbReference type="OrthoDB" id="7905859at2"/>
<gene>
    <name evidence="12" type="ORF">SAMN05421762_3397</name>
</gene>
<evidence type="ECO:0000256" key="3">
    <source>
        <dbReference type="ARBA" id="ARBA00022448"/>
    </source>
</evidence>
<keyword evidence="13" id="KW-1185">Reference proteome</keyword>
<dbReference type="EMBL" id="FOLX01000002">
    <property type="protein sequence ID" value="SFD15107.1"/>
    <property type="molecule type" value="Genomic_DNA"/>
</dbReference>
<dbReference type="AlphaFoldDB" id="A0A1I1PZG6"/>
<keyword evidence="4" id="KW-1003">Cell membrane</keyword>
<evidence type="ECO:0000313" key="13">
    <source>
        <dbReference type="Proteomes" id="UP000231644"/>
    </source>
</evidence>
<dbReference type="CDD" id="cd06579">
    <property type="entry name" value="TM_PBP1_transp_AraH_like"/>
    <property type="match status" value="1"/>
</dbReference>
<dbReference type="PANTHER" id="PTHR32196:SF71">
    <property type="entry name" value="AUTOINDUCER 2 IMPORT SYSTEM PERMEASE PROTEIN LSRD"/>
    <property type="match status" value="1"/>
</dbReference>
<dbReference type="GO" id="GO:0005886">
    <property type="term" value="C:plasma membrane"/>
    <property type="evidence" value="ECO:0007669"/>
    <property type="project" value="UniProtKB-SubCell"/>
</dbReference>
<dbReference type="STRING" id="517719.SAMN05421762_3397"/>
<dbReference type="InterPro" id="IPR001851">
    <property type="entry name" value="ABC_transp_permease"/>
</dbReference>
<feature type="transmembrane region" description="Helical" evidence="11">
    <location>
        <begin position="124"/>
        <end position="143"/>
    </location>
</feature>
<feature type="transmembrane region" description="Helical" evidence="11">
    <location>
        <begin position="267"/>
        <end position="287"/>
    </location>
</feature>
<keyword evidence="6 11" id="KW-0812">Transmembrane</keyword>
<feature type="transmembrane region" description="Helical" evidence="11">
    <location>
        <begin position="215"/>
        <end position="235"/>
    </location>
</feature>
<evidence type="ECO:0000256" key="5">
    <source>
        <dbReference type="ARBA" id="ARBA00022519"/>
    </source>
</evidence>
<keyword evidence="3" id="KW-0813">Transport</keyword>
<dbReference type="GO" id="GO:0022857">
    <property type="term" value="F:transmembrane transporter activity"/>
    <property type="evidence" value="ECO:0007669"/>
    <property type="project" value="InterPro"/>
</dbReference>
<feature type="transmembrane region" description="Helical" evidence="11">
    <location>
        <begin position="241"/>
        <end position="260"/>
    </location>
</feature>
<evidence type="ECO:0000256" key="4">
    <source>
        <dbReference type="ARBA" id="ARBA00022475"/>
    </source>
</evidence>
<evidence type="ECO:0000256" key="10">
    <source>
        <dbReference type="ARBA" id="ARBA00039381"/>
    </source>
</evidence>
<sequence length="318" mass="32593">MTLPSLLRKMPPFMPVLIILICMFALNGLAEPNSLSPYALKGLISTYLALMFLSVGQTIVIFAADIDLSVGAILGLVNVTLVSMMQVLGGEPAGIFAAMAIALAVGAGCGLLNGILVVVLRLQAIVATFGTSVLFLGLALWIMPVAGTPAPRLFWRTFGGRIAGIPFAYFVLAGLLVLIVLLSRSRFVPRLLTVGDDQLAAYQTGLPVQSIRVRGYVACGIFAALAGFCITGDTASGDPNVGGLITLNSVAAAVLGGAALSGGVGTLFGSVLGSLVIGLVGSLVFFLGTPSEWQNLVQGLTVLAALMVGILFGGKARA</sequence>
<dbReference type="Proteomes" id="UP000231644">
    <property type="component" value="Unassembled WGS sequence"/>
</dbReference>
<keyword evidence="5" id="KW-0997">Cell inner membrane</keyword>
<comment type="subunit">
    <text evidence="2">The complex is composed of two ATP-binding proteins (LsrA), two transmembrane proteins (LsrC and LsrD) and a solute-binding protein (LsrB).</text>
</comment>
<organism evidence="12 13">
    <name type="scientific">Pseudooceanicola nitratireducens</name>
    <dbReference type="NCBI Taxonomy" id="517719"/>
    <lineage>
        <taxon>Bacteria</taxon>
        <taxon>Pseudomonadati</taxon>
        <taxon>Pseudomonadota</taxon>
        <taxon>Alphaproteobacteria</taxon>
        <taxon>Rhodobacterales</taxon>
        <taxon>Paracoccaceae</taxon>
        <taxon>Pseudooceanicola</taxon>
    </lineage>
</organism>
<feature type="transmembrane region" description="Helical" evidence="11">
    <location>
        <begin position="95"/>
        <end position="117"/>
    </location>
</feature>
<evidence type="ECO:0000256" key="2">
    <source>
        <dbReference type="ARBA" id="ARBA00011262"/>
    </source>
</evidence>
<feature type="transmembrane region" description="Helical" evidence="11">
    <location>
        <begin position="293"/>
        <end position="313"/>
    </location>
</feature>
<accession>A0A1I1PZG6</accession>
<comment type="function">
    <text evidence="9">Part of the ABC transporter complex LsrABCD involved in autoinducer 2 (AI-2) import. Probably responsible for the translocation of the substrate across the membrane.</text>
</comment>
<comment type="subcellular location">
    <subcellularLocation>
        <location evidence="1">Cell membrane</location>
        <topology evidence="1">Multi-pass membrane protein</topology>
    </subcellularLocation>
</comment>
<evidence type="ECO:0000256" key="8">
    <source>
        <dbReference type="ARBA" id="ARBA00023136"/>
    </source>
</evidence>
<evidence type="ECO:0000313" key="12">
    <source>
        <dbReference type="EMBL" id="SFD15107.1"/>
    </source>
</evidence>
<feature type="transmembrane region" description="Helical" evidence="11">
    <location>
        <begin position="46"/>
        <end position="64"/>
    </location>
</feature>
<reference evidence="12 13" key="1">
    <citation type="submission" date="2016-10" db="EMBL/GenBank/DDBJ databases">
        <authorList>
            <person name="de Groot N.N."/>
        </authorList>
    </citation>
    <scope>NUCLEOTIDE SEQUENCE [LARGE SCALE GENOMIC DNA]</scope>
    <source>
        <strain evidence="12 13">DSM 29619</strain>
    </source>
</reference>
<evidence type="ECO:0000256" key="11">
    <source>
        <dbReference type="SAM" id="Phobius"/>
    </source>
</evidence>